<dbReference type="Pfam" id="PF00151">
    <property type="entry name" value="Lipase"/>
    <property type="match status" value="1"/>
</dbReference>
<dbReference type="SUPFAM" id="SSF53474">
    <property type="entry name" value="alpha/beta-Hydrolases"/>
    <property type="match status" value="1"/>
</dbReference>
<dbReference type="InterPro" id="IPR013818">
    <property type="entry name" value="Lipase"/>
</dbReference>
<dbReference type="Gene3D" id="3.40.50.1820">
    <property type="entry name" value="alpha/beta hydrolase"/>
    <property type="match status" value="1"/>
</dbReference>
<dbReference type="InterPro" id="IPR033906">
    <property type="entry name" value="Lipase_N"/>
</dbReference>
<gene>
    <name evidence="6" type="ORF">KUTeg_015969</name>
</gene>
<dbReference type="EMBL" id="JARBDR010000813">
    <property type="protein sequence ID" value="KAJ8305424.1"/>
    <property type="molecule type" value="Genomic_DNA"/>
</dbReference>
<reference evidence="6 7" key="1">
    <citation type="submission" date="2022-12" db="EMBL/GenBank/DDBJ databases">
        <title>Chromosome-level genome of Tegillarca granosa.</title>
        <authorList>
            <person name="Kim J."/>
        </authorList>
    </citation>
    <scope>NUCLEOTIDE SEQUENCE [LARGE SCALE GENOMIC DNA]</scope>
    <source>
        <strain evidence="6">Teg-2019</strain>
        <tissue evidence="6">Adductor muscle</tissue>
    </source>
</reference>
<evidence type="ECO:0000256" key="3">
    <source>
        <dbReference type="ARBA" id="ARBA00022525"/>
    </source>
</evidence>
<dbReference type="InterPro" id="IPR000734">
    <property type="entry name" value="TAG_lipase"/>
</dbReference>
<evidence type="ECO:0000259" key="5">
    <source>
        <dbReference type="Pfam" id="PF00151"/>
    </source>
</evidence>
<dbReference type="PANTHER" id="PTHR11610">
    <property type="entry name" value="LIPASE"/>
    <property type="match status" value="1"/>
</dbReference>
<sequence length="332" mass="36471">MLSLVATGFFLGPSNVCYDNIGCFNNSRPFTNTFGALPKSPASVIENLTLFTRNNINKGELIDFNNPYDIDLAYWSSGSPIKVVIHGYMSTGQEPWGDFNVITVDWRLGSHDLYKKSAANTRTVGAVIATILQSLQQTYDFSMEDVHIIGHSLGAQTAGHIGSRIKRLGRITGLDPAGPLFEKYDTAVKLDRDDAIFVDVIHSDALPFEDAGFGTRISCGDIDFYPNGGGHQPGCPSPVKVGIEQLLSMDFKDAFLSVSCSHDRAYYYFVESINTKCKFVSYPCGSYKDFMTGKCTSCGNKPCPTMGYESNISSARGDFYLQTNSKSPFCRK</sequence>
<keyword evidence="7" id="KW-1185">Reference proteome</keyword>
<evidence type="ECO:0000256" key="2">
    <source>
        <dbReference type="ARBA" id="ARBA00010701"/>
    </source>
</evidence>
<evidence type="ECO:0000313" key="6">
    <source>
        <dbReference type="EMBL" id="KAJ8305424.1"/>
    </source>
</evidence>
<organism evidence="6 7">
    <name type="scientific">Tegillarca granosa</name>
    <name type="common">Malaysian cockle</name>
    <name type="synonym">Anadara granosa</name>
    <dbReference type="NCBI Taxonomy" id="220873"/>
    <lineage>
        <taxon>Eukaryota</taxon>
        <taxon>Metazoa</taxon>
        <taxon>Spiralia</taxon>
        <taxon>Lophotrochozoa</taxon>
        <taxon>Mollusca</taxon>
        <taxon>Bivalvia</taxon>
        <taxon>Autobranchia</taxon>
        <taxon>Pteriomorphia</taxon>
        <taxon>Arcoida</taxon>
        <taxon>Arcoidea</taxon>
        <taxon>Arcidae</taxon>
        <taxon>Tegillarca</taxon>
    </lineage>
</organism>
<feature type="domain" description="Lipase" evidence="5">
    <location>
        <begin position="15"/>
        <end position="329"/>
    </location>
</feature>
<evidence type="ECO:0000256" key="1">
    <source>
        <dbReference type="ARBA" id="ARBA00004613"/>
    </source>
</evidence>
<evidence type="ECO:0000256" key="4">
    <source>
        <dbReference type="RuleBase" id="RU004262"/>
    </source>
</evidence>
<protein>
    <recommendedName>
        <fullName evidence="5">Lipase domain-containing protein</fullName>
    </recommendedName>
</protein>
<dbReference type="Proteomes" id="UP001217089">
    <property type="component" value="Unassembled WGS sequence"/>
</dbReference>
<dbReference type="PRINTS" id="PR00821">
    <property type="entry name" value="TAGLIPASE"/>
</dbReference>
<comment type="similarity">
    <text evidence="2 4">Belongs to the AB hydrolase superfamily. Lipase family.</text>
</comment>
<dbReference type="CDD" id="cd00707">
    <property type="entry name" value="Pancreat_lipase_like"/>
    <property type="match status" value="1"/>
</dbReference>
<proteinExistence type="inferred from homology"/>
<comment type="caution">
    <text evidence="6">The sequence shown here is derived from an EMBL/GenBank/DDBJ whole genome shotgun (WGS) entry which is preliminary data.</text>
</comment>
<accession>A0ABQ9EJI0</accession>
<keyword evidence="3" id="KW-0964">Secreted</keyword>
<evidence type="ECO:0000313" key="7">
    <source>
        <dbReference type="Proteomes" id="UP001217089"/>
    </source>
</evidence>
<dbReference type="PANTHER" id="PTHR11610:SF173">
    <property type="entry name" value="LIPASE DOMAIN-CONTAINING PROTEIN-RELATED"/>
    <property type="match status" value="1"/>
</dbReference>
<name>A0ABQ9EJI0_TEGGR</name>
<dbReference type="InterPro" id="IPR029058">
    <property type="entry name" value="AB_hydrolase_fold"/>
</dbReference>
<comment type="subcellular location">
    <subcellularLocation>
        <location evidence="1">Secreted</location>
    </subcellularLocation>
</comment>